<dbReference type="RefSeq" id="XP_003292750.1">
    <property type="nucleotide sequence ID" value="XM_003292702.1"/>
</dbReference>
<gene>
    <name evidence="3" type="ORF">DICPUDRAFT_95683</name>
</gene>
<dbReference type="KEGG" id="dpp:DICPUDRAFT_95683"/>
<reference evidence="4" key="1">
    <citation type="journal article" date="2011" name="Genome Biol.">
        <title>Comparative genomics of the social amoebae Dictyostelium discoideum and Dictyostelium purpureum.</title>
        <authorList>
            <consortium name="US DOE Joint Genome Institute (JGI-PGF)"/>
            <person name="Sucgang R."/>
            <person name="Kuo A."/>
            <person name="Tian X."/>
            <person name="Salerno W."/>
            <person name="Parikh A."/>
            <person name="Feasley C.L."/>
            <person name="Dalin E."/>
            <person name="Tu H."/>
            <person name="Huang E."/>
            <person name="Barry K."/>
            <person name="Lindquist E."/>
            <person name="Shapiro H."/>
            <person name="Bruce D."/>
            <person name="Schmutz J."/>
            <person name="Salamov A."/>
            <person name="Fey P."/>
            <person name="Gaudet P."/>
            <person name="Anjard C."/>
            <person name="Babu M.M."/>
            <person name="Basu S."/>
            <person name="Bushmanova Y."/>
            <person name="van der Wel H."/>
            <person name="Katoh-Kurasawa M."/>
            <person name="Dinh C."/>
            <person name="Coutinho P.M."/>
            <person name="Saito T."/>
            <person name="Elias M."/>
            <person name="Schaap P."/>
            <person name="Kay R.R."/>
            <person name="Henrissat B."/>
            <person name="Eichinger L."/>
            <person name="Rivero F."/>
            <person name="Putnam N.H."/>
            <person name="West C.M."/>
            <person name="Loomis W.F."/>
            <person name="Chisholm R.L."/>
            <person name="Shaulsky G."/>
            <person name="Strassmann J.E."/>
            <person name="Queller D.C."/>
            <person name="Kuspa A."/>
            <person name="Grigoriev I.V."/>
        </authorList>
    </citation>
    <scope>NUCLEOTIDE SEQUENCE [LARGE SCALE GENOMIC DNA]</scope>
    <source>
        <strain evidence="4">QSDP1</strain>
    </source>
</reference>
<feature type="compositionally biased region" description="Acidic residues" evidence="1">
    <location>
        <begin position="27"/>
        <end position="46"/>
    </location>
</feature>
<protein>
    <recommendedName>
        <fullName evidence="2">PPM-type phosphatase domain-containing protein</fullName>
    </recommendedName>
</protein>
<evidence type="ECO:0000313" key="3">
    <source>
        <dbReference type="EMBL" id="EGC30715.1"/>
    </source>
</evidence>
<dbReference type="PROSITE" id="PS51746">
    <property type="entry name" value="PPM_2"/>
    <property type="match status" value="1"/>
</dbReference>
<dbReference type="InterPro" id="IPR036457">
    <property type="entry name" value="PPM-type-like_dom_sf"/>
</dbReference>
<name>F0ZZA6_DICPU</name>
<dbReference type="AlphaFoldDB" id="F0ZZA6"/>
<accession>F0ZZA6</accession>
<keyword evidence="4" id="KW-1185">Reference proteome</keyword>
<feature type="domain" description="PPM-type phosphatase" evidence="2">
    <location>
        <begin position="212"/>
        <end position="477"/>
    </location>
</feature>
<dbReference type="FunFam" id="3.60.40.10:FF:000127">
    <property type="entry name" value="Probable protein phosphatase DDB_G0279461"/>
    <property type="match status" value="1"/>
</dbReference>
<evidence type="ECO:0000256" key="1">
    <source>
        <dbReference type="SAM" id="MobiDB-lite"/>
    </source>
</evidence>
<dbReference type="Proteomes" id="UP000001064">
    <property type="component" value="Unassembled WGS sequence"/>
</dbReference>
<dbReference type="VEuPathDB" id="AmoebaDB:DICPUDRAFT_95683"/>
<dbReference type="Pfam" id="PF00481">
    <property type="entry name" value="PP2C"/>
    <property type="match status" value="1"/>
</dbReference>
<dbReference type="STRING" id="5786.F0ZZA6"/>
<dbReference type="SUPFAM" id="SSF81606">
    <property type="entry name" value="PP2C-like"/>
    <property type="match status" value="1"/>
</dbReference>
<feature type="region of interest" description="Disordered" evidence="1">
    <location>
        <begin position="1"/>
        <end position="56"/>
    </location>
</feature>
<dbReference type="Gene3D" id="3.60.40.10">
    <property type="entry name" value="PPM-type phosphatase domain"/>
    <property type="match status" value="1"/>
</dbReference>
<proteinExistence type="predicted"/>
<dbReference type="PANTHER" id="PTHR47992">
    <property type="entry name" value="PROTEIN PHOSPHATASE"/>
    <property type="match status" value="1"/>
</dbReference>
<sequence>MNTSESNTDLEKITNLENNTDIKLNEIEEEDENAGDEEIEIDEDEENKNNIETEPPKFIGQLRVSSPKFNDTLINSNSGRVQQNEKKQLSRTITFADPSSIQSFFGNNVDVGVSNNNNNNNSNSNIGNNFTTSLAANNSNNNNILSSTSSPLIKIDPKHKISEKNRTSSKISLSTIFPKLQFNQQQTPTLSPSKYYYPLLQPSELTTLIRGYHGVADINKKGLKRAKKSMEMEDEYLCLSPFGNEDQQMSLFAIFDGHSGKNVAVSAKQIFPSILLKYIDSAKREMGGRPIYDMRGVFLSAFKEVDAQLSKYEYEGSTATICLVWKAGHQRFVQSANVGDSTAFLSYGAETLFLSKDHRLTDPEEITRIKADGIQLTEGQTRINGLMVSRALGDHFIKHLNCGLIGEPYVSPPISITPFHSYLIVASDGLWDVISGHRAMEIIKSQQSEEKMANNLLQCAVGSIKSKDNISIIVVTLQ</sequence>
<dbReference type="EMBL" id="GL871306">
    <property type="protein sequence ID" value="EGC30715.1"/>
    <property type="molecule type" value="Genomic_DNA"/>
</dbReference>
<dbReference type="SMART" id="SM00332">
    <property type="entry name" value="PP2Cc"/>
    <property type="match status" value="1"/>
</dbReference>
<dbReference type="GO" id="GO:0004722">
    <property type="term" value="F:protein serine/threonine phosphatase activity"/>
    <property type="evidence" value="ECO:0000318"/>
    <property type="project" value="GO_Central"/>
</dbReference>
<dbReference type="InterPro" id="IPR015655">
    <property type="entry name" value="PP2C"/>
</dbReference>
<dbReference type="GO" id="GO:0007165">
    <property type="term" value="P:signal transduction"/>
    <property type="evidence" value="ECO:0000318"/>
    <property type="project" value="GO_Central"/>
</dbReference>
<dbReference type="eggNOG" id="KOG0698">
    <property type="taxonomic scope" value="Eukaryota"/>
</dbReference>
<dbReference type="InterPro" id="IPR001932">
    <property type="entry name" value="PPM-type_phosphatase-like_dom"/>
</dbReference>
<dbReference type="OMA" id="KERTWPA"/>
<dbReference type="CDD" id="cd00143">
    <property type="entry name" value="PP2Cc"/>
    <property type="match status" value="1"/>
</dbReference>
<dbReference type="InParanoid" id="F0ZZA6"/>
<dbReference type="GeneID" id="10508864"/>
<evidence type="ECO:0000313" key="4">
    <source>
        <dbReference type="Proteomes" id="UP000001064"/>
    </source>
</evidence>
<evidence type="ECO:0000259" key="2">
    <source>
        <dbReference type="PROSITE" id="PS51746"/>
    </source>
</evidence>
<organism evidence="3 4">
    <name type="scientific">Dictyostelium purpureum</name>
    <name type="common">Slime mold</name>
    <dbReference type="NCBI Taxonomy" id="5786"/>
    <lineage>
        <taxon>Eukaryota</taxon>
        <taxon>Amoebozoa</taxon>
        <taxon>Evosea</taxon>
        <taxon>Eumycetozoa</taxon>
        <taxon>Dictyostelia</taxon>
        <taxon>Dictyosteliales</taxon>
        <taxon>Dictyosteliaceae</taxon>
        <taxon>Dictyostelium</taxon>
    </lineage>
</organism>
<dbReference type="OrthoDB" id="420076at2759"/>